<name>A0A3S5H7N0_LEIDO</name>
<dbReference type="EMBL" id="RHLD01000008">
    <property type="protein sequence ID" value="TPP43338.1"/>
    <property type="molecule type" value="Genomic_DNA"/>
</dbReference>
<dbReference type="Proteomes" id="UP000008980">
    <property type="component" value="Chromosome 30"/>
</dbReference>
<reference evidence="6" key="8">
    <citation type="submission" date="2020-06" db="EMBL/GenBank/DDBJ databases">
        <authorList>
            <person name="Camacho E."/>
            <person name="Gonzalez-de la Fuente S."/>
            <person name="Rastrojo A."/>
            <person name="Peiro-Pastor R."/>
            <person name="Solana JC."/>
            <person name="Tabera L."/>
            <person name="Gamarro F."/>
            <person name="Carrasco-Ramiro F."/>
            <person name="Requena JM."/>
            <person name="Aguado B."/>
        </authorList>
    </citation>
    <scope>NUCLEOTIDE SEQUENCE</scope>
</reference>
<dbReference type="Proteomes" id="UP000274082">
    <property type="component" value="Chromosome 30"/>
</dbReference>
<dbReference type="PROSITE" id="PS50011">
    <property type="entry name" value="PROTEIN_KINASE_DOM"/>
    <property type="match status" value="1"/>
</dbReference>
<evidence type="ECO:0000313" key="6">
    <source>
        <dbReference type="EMBL" id="CAC5432202.1"/>
    </source>
</evidence>
<dbReference type="KEGG" id="ldo:LDBPK_301780"/>
<reference evidence="7" key="2">
    <citation type="submission" date="2011-01" db="EMBL/GenBank/DDBJ databases">
        <authorList>
            <person name="Zhao B.P."/>
            <person name="Ren Z.A."/>
            <person name="Li C.D."/>
        </authorList>
    </citation>
    <scope>NUCLEOTIDE SEQUENCE</scope>
    <source>
        <strain evidence="7">BPK282A1</strain>
    </source>
</reference>
<evidence type="ECO:0000313" key="12">
    <source>
        <dbReference type="Proteomes" id="UP000318447"/>
    </source>
</evidence>
<dbReference type="Pfam" id="PF00069">
    <property type="entry name" value="Pkinase"/>
    <property type="match status" value="1"/>
</dbReference>
<dbReference type="FunFam" id="1.10.510.10:FF:001558">
    <property type="entry name" value="Protein kinase, putative"/>
    <property type="match status" value="1"/>
</dbReference>
<reference evidence="13" key="6">
    <citation type="submission" date="2019-02" db="EMBL/GenBank/DDBJ databases">
        <title>FDA dAtabase for Regulatory Grade micrObial Sequences (FDA-ARGOS): Supporting development and validation of Infectious Disease Dx tests.</title>
        <authorList>
            <person name="Duncan R."/>
            <person name="Fisher C."/>
            <person name="Tallon L."/>
            <person name="Sadzewicz L."/>
            <person name="Sengamalay N."/>
            <person name="Ott S."/>
            <person name="Godinez A."/>
            <person name="Nagaraj S."/>
            <person name="Vavikolanu K."/>
            <person name="Vyas G."/>
            <person name="Nadendla S."/>
            <person name="Aluvathingal J."/>
            <person name="Sichtig H."/>
        </authorList>
    </citation>
    <scope>NUCLEOTIDE SEQUENCE [LARGE SCALE GENOMIC DNA]</scope>
    <source>
        <strain evidence="13">FDAARGOS_360</strain>
    </source>
</reference>
<organism evidence="5 11">
    <name type="scientific">Leishmania donovani</name>
    <dbReference type="NCBI Taxonomy" id="5661"/>
    <lineage>
        <taxon>Eukaryota</taxon>
        <taxon>Discoba</taxon>
        <taxon>Euglenozoa</taxon>
        <taxon>Kinetoplastea</taxon>
        <taxon>Metakinetoplastina</taxon>
        <taxon>Trypanosomatida</taxon>
        <taxon>Trypanosomatidae</taxon>
        <taxon>Leishmaniinae</taxon>
        <taxon>Leishmania</taxon>
    </lineage>
</organism>
<dbReference type="OrthoDB" id="5979581at2759"/>
<dbReference type="AlphaFoldDB" id="A0A3S5H7N0"/>
<sequence>MAHLFFTGACAAAAVLPTSDREEVSPVWSIYDDYCCSASQNAEVNDPQVEGGGVGNCGGTALPRLPLISGPVPSMTLKGAQLKKEAPIRRGAQGAVYSALDVATSAPAEDENAKGLFSQEACRGHEGEEQVADGGQRPARRGRRVAVKRIFIQASDFGARDISATVLREVTLHRFVSEKQAACLAAAGTSYSTASASDATARAEDDQGQALCNLIDDSARVIHLYRVVEAPHKEMCLVMELAATNLEQVVFPHGARGAQRGDGAGGYMRKPGVVSLFGSSASIGVGGGLGLSSASLSTAPDAATADAGPQASPPSPPPSRMPLVRYVMRRLLRLVCFLHETCRVVHRDLKLSNVLVSKDAGLRLGDFGSARFIPPLRSATKTGCENSPSVLKPPAAPAGQREHLLCTPPSIRTTLHYRPPEALLGDQVCRTAADVWALGVIFAQLLLQKGLFRSESELDLLGGIQKLLGMPTYSAPPSWLGAPSVPGPPRDRESAAHIPAPQASLPYKFHAGVVPADGLDLLSRMLHQQPECRITAREALQHPFLNLEGLSALATHDDDERGRVLWEERVATVLREQATGPIYGMGRGERRPMLISLADNEDEEDQEDDEDGAAPFCVDLGGCTSY</sequence>
<reference evidence="12" key="7">
    <citation type="submission" date="2019-02" db="EMBL/GenBank/DDBJ databases">
        <title>FDA dAtabase for Regulatory Grade micrObial Sequences (FDA-ARGOS): Supporting development and validation of Infectious Disease Dx tests.</title>
        <authorList>
            <person name="Duncan R."/>
            <person name="Fisher C."/>
            <person name="Tallon L."/>
            <person name="Sadzewicz L."/>
            <person name="Sengamalay N."/>
            <person name="Ott S."/>
            <person name="Godinez A."/>
            <person name="Nagaraj S."/>
            <person name="Vavikolanu K."/>
            <person name="Nadendla S."/>
            <person name="Aluvathingal J."/>
            <person name="Sichtig H."/>
        </authorList>
    </citation>
    <scope>NUCLEOTIDE SEQUENCE [LARGE SCALE GENOMIC DNA]</scope>
    <source>
        <strain evidence="12">FDAARGOS_361</strain>
    </source>
</reference>
<feature type="region of interest" description="Disordered" evidence="3">
    <location>
        <begin position="299"/>
        <end position="320"/>
    </location>
</feature>
<evidence type="ECO:0000256" key="2">
    <source>
        <dbReference type="ARBA" id="ARBA00022840"/>
    </source>
</evidence>
<reference evidence="10" key="3">
    <citation type="submission" date="2011-02" db="EMBL/GenBank/DDBJ databases">
        <title>Whole genome sequencing of Leishmania donovani clinical lines reveals dynamic variation related to drug resistance.</title>
        <authorList>
            <person name="Downing T."/>
            <person name="Imamura H."/>
            <person name="Sanders M."/>
            <person name="Decuypere S."/>
            <person name="Hertz-Fowler C."/>
            <person name="Clark T.G."/>
            <person name="Rijal S."/>
            <person name="Sundar S."/>
            <person name="Quail M.A."/>
            <person name="De Doncker S."/>
            <person name="Maes I."/>
            <person name="Vanaerschot M."/>
            <person name="Stark O."/>
            <person name="Schonian G."/>
            <person name="Dujardin J.C."/>
            <person name="Berriman M."/>
        </authorList>
    </citation>
    <scope>NUCLEOTIDE SEQUENCE [LARGE SCALE GENOMIC DNA]</scope>
    <source>
        <strain evidence="10">BPK282A1</strain>
    </source>
</reference>
<keyword evidence="2" id="KW-0067">ATP-binding</keyword>
<dbReference type="VEuPathDB" id="TriTrypDB:LdBPK_301780.1"/>
<evidence type="ECO:0000259" key="4">
    <source>
        <dbReference type="PROSITE" id="PS50011"/>
    </source>
</evidence>
<evidence type="ECO:0000256" key="1">
    <source>
        <dbReference type="ARBA" id="ARBA00022741"/>
    </source>
</evidence>
<keyword evidence="11" id="KW-1185">Reference proteome</keyword>
<keyword evidence="5" id="KW-0808">Transferase</keyword>
<accession>A0A3S5H7N0</accession>
<dbReference type="InterPro" id="IPR050117">
    <property type="entry name" value="MAPK"/>
</dbReference>
<dbReference type="Proteomes" id="UP000601710">
    <property type="component" value="Chromosome 30"/>
</dbReference>
<evidence type="ECO:0000313" key="10">
    <source>
        <dbReference type="Proteomes" id="UP000008980"/>
    </source>
</evidence>
<proteinExistence type="predicted"/>
<dbReference type="GO" id="GO:0004672">
    <property type="term" value="F:protein kinase activity"/>
    <property type="evidence" value="ECO:0007669"/>
    <property type="project" value="InterPro"/>
</dbReference>
<protein>
    <submittedName>
        <fullName evidence="8">Protein kinase domain family protein</fullName>
    </submittedName>
    <submittedName>
        <fullName evidence="5">Protein kinase, putative</fullName>
    </submittedName>
    <submittedName>
        <fullName evidence="6">Protein_kinase_putative/GeneDB:LmjF.30.1780</fullName>
    </submittedName>
</protein>
<evidence type="ECO:0000313" key="13">
    <source>
        <dbReference type="Proteomes" id="UP000318821"/>
    </source>
</evidence>
<evidence type="ECO:0000313" key="11">
    <source>
        <dbReference type="Proteomes" id="UP000274082"/>
    </source>
</evidence>
<evidence type="ECO:0000313" key="5">
    <source>
        <dbReference type="EMBL" id="AYU80976.1"/>
    </source>
</evidence>
<dbReference type="SMART" id="SM00220">
    <property type="entry name" value="S_TKc"/>
    <property type="match status" value="1"/>
</dbReference>
<feature type="compositionally biased region" description="Pro residues" evidence="3">
    <location>
        <begin position="311"/>
        <end position="320"/>
    </location>
</feature>
<gene>
    <name evidence="8" type="ORF">CGC20_6860</name>
    <name evidence="9" type="ORF">CGC21_35685</name>
    <name evidence="7" type="ORF">LDBPK_301780</name>
    <name evidence="5" type="ORF">LdCL_300023100</name>
    <name evidence="6" type="ORF">LDHU3_30.2480</name>
</gene>
<dbReference type="Proteomes" id="UP000318447">
    <property type="component" value="Unassembled WGS sequence"/>
</dbReference>
<dbReference type="OMA" id="APHKEMC"/>
<keyword evidence="5" id="KW-0418">Kinase</keyword>
<evidence type="ECO:0000313" key="7">
    <source>
        <dbReference type="EMBL" id="CBZ36199.1"/>
    </source>
</evidence>
<dbReference type="RefSeq" id="XP_003862890.1">
    <property type="nucleotide sequence ID" value="XM_003862842.1"/>
</dbReference>
<dbReference type="Proteomes" id="UP000318821">
    <property type="component" value="Unassembled WGS sequence"/>
</dbReference>
<evidence type="ECO:0000313" key="9">
    <source>
        <dbReference type="EMBL" id="TPP45746.1"/>
    </source>
</evidence>
<dbReference type="GeneID" id="13385598"/>
<feature type="domain" description="Protein kinase" evidence="4">
    <location>
        <begin position="82"/>
        <end position="545"/>
    </location>
</feature>
<dbReference type="GO" id="GO:0005524">
    <property type="term" value="F:ATP binding"/>
    <property type="evidence" value="ECO:0007669"/>
    <property type="project" value="UniProtKB-KW"/>
</dbReference>
<dbReference type="InterPro" id="IPR011009">
    <property type="entry name" value="Kinase-like_dom_sf"/>
</dbReference>
<reference evidence="5 11" key="4">
    <citation type="journal article" date="2018" name="Sci. Rep.">
        <title>A complete Leishmania donovani reference genome identifies novel genetic variations associated with virulence.</title>
        <authorList>
            <person name="Lypaczewski P."/>
            <person name="Hoshizaki J."/>
            <person name="Zhang W.-W."/>
            <person name="McCall L.-I."/>
            <person name="Torcivia-Rodriguez J."/>
            <person name="Simonyan V."/>
            <person name="Kaur A."/>
            <person name="Dewar K."/>
            <person name="Matlashewski G."/>
        </authorList>
    </citation>
    <scope>NUCLEOTIDE SEQUENCE [LARGE SCALE GENOMIC DNA]</scope>
    <source>
        <strain evidence="5 11">LdCL</strain>
    </source>
</reference>
<dbReference type="InterPro" id="IPR000719">
    <property type="entry name" value="Prot_kinase_dom"/>
</dbReference>
<feature type="compositionally biased region" description="Low complexity" evidence="3">
    <location>
        <begin position="299"/>
        <end position="310"/>
    </location>
</feature>
<dbReference type="PANTHER" id="PTHR24055">
    <property type="entry name" value="MITOGEN-ACTIVATED PROTEIN KINASE"/>
    <property type="match status" value="1"/>
</dbReference>
<reference evidence="7 10" key="1">
    <citation type="journal article" date="2011" name="Genome Res.">
        <title>Whole genome sequencing of multiple Leishmania donovani clinical isolates provides insights into population structure and mechanisms of drug resistance.</title>
        <authorList>
            <person name="Downing T."/>
            <person name="Imamura H."/>
            <person name="Decuypere S."/>
            <person name="Clark T.G."/>
            <person name="Coombs G.H."/>
            <person name="Cotton J.A."/>
            <person name="Hilley J.D."/>
            <person name="de Doncker S."/>
            <person name="Maes I."/>
            <person name="Mottram J.C."/>
            <person name="Quail M.A."/>
            <person name="Rijal S."/>
            <person name="Sanders M."/>
            <person name="Schonian G."/>
            <person name="Stark O."/>
            <person name="Sundar S."/>
            <person name="Vanaerschot M."/>
            <person name="Hertz-Fowler C."/>
            <person name="Dujardin J.C."/>
            <person name="Berriman M."/>
        </authorList>
    </citation>
    <scope>NUCLEOTIDE SEQUENCE [LARGE SCALE GENOMIC DNA]</scope>
    <source>
        <strain evidence="7 10">BPK282A1</strain>
    </source>
</reference>
<keyword evidence="1" id="KW-0547">Nucleotide-binding</keyword>
<reference evidence="8" key="5">
    <citation type="submission" date="2019-02" db="EMBL/GenBank/DDBJ databases">
        <title>FDA dAtabase for Regulatory Grade micrObial Sequences (FDA-ARGOS): Supporting development and validation of Infectious Disease Dx tests.</title>
        <authorList>
            <person name="Duncan R."/>
            <person name="Fisher C."/>
            <person name="Tallon L.J."/>
            <person name="Sadzewicz L."/>
            <person name="Sengamalay N."/>
            <person name="Ott S."/>
            <person name="Godinez A."/>
            <person name="Nagaraj S."/>
            <person name="Nadendla S."/>
            <person name="Sichtig H."/>
        </authorList>
    </citation>
    <scope>NUCLEOTIDE SEQUENCE</scope>
    <source>
        <strain evidence="8">FDAARGOS_360</strain>
        <strain evidence="9">FDAARGOS_361</strain>
    </source>
</reference>
<dbReference type="EMBL" id="RHLC01000011">
    <property type="protein sequence ID" value="TPP45746.1"/>
    <property type="molecule type" value="Genomic_DNA"/>
</dbReference>
<dbReference type="EMBL" id="CP029529">
    <property type="protein sequence ID" value="AYU80976.1"/>
    <property type="molecule type" value="Genomic_DNA"/>
</dbReference>
<dbReference type="SUPFAM" id="SSF56112">
    <property type="entry name" value="Protein kinase-like (PK-like)"/>
    <property type="match status" value="1"/>
</dbReference>
<dbReference type="InterPro" id="IPR008271">
    <property type="entry name" value="Ser/Thr_kinase_AS"/>
</dbReference>
<dbReference type="EMBL" id="FR799617">
    <property type="protein sequence ID" value="CBZ36199.1"/>
    <property type="molecule type" value="Genomic_DNA"/>
</dbReference>
<evidence type="ECO:0000256" key="3">
    <source>
        <dbReference type="SAM" id="MobiDB-lite"/>
    </source>
</evidence>
<dbReference type="Gene3D" id="1.10.510.10">
    <property type="entry name" value="Transferase(Phosphotransferase) domain 1"/>
    <property type="match status" value="1"/>
</dbReference>
<dbReference type="EMBL" id="LR812650">
    <property type="protein sequence ID" value="CAC5432202.1"/>
    <property type="molecule type" value="Genomic_DNA"/>
</dbReference>
<accession>E9BLS1</accession>
<evidence type="ECO:0000313" key="8">
    <source>
        <dbReference type="EMBL" id="TPP43338.1"/>
    </source>
</evidence>
<dbReference type="PROSITE" id="PS00108">
    <property type="entry name" value="PROTEIN_KINASE_ST"/>
    <property type="match status" value="1"/>
</dbReference>
<dbReference type="VEuPathDB" id="TriTrypDB:LdCL_300023100"/>
<dbReference type="VEuPathDB" id="TriTrypDB:LDHU3_30.2480"/>